<reference evidence="2" key="1">
    <citation type="journal article" date="2013" name="Nature">
        <title>Draft genome of the wheat A-genome progenitor Triticum urartu.</title>
        <authorList>
            <person name="Ling H.Q."/>
            <person name="Zhao S."/>
            <person name="Liu D."/>
            <person name="Wang J."/>
            <person name="Sun H."/>
            <person name="Zhang C."/>
            <person name="Fan H."/>
            <person name="Li D."/>
            <person name="Dong L."/>
            <person name="Tao Y."/>
            <person name="Gao C."/>
            <person name="Wu H."/>
            <person name="Li Y."/>
            <person name="Cui Y."/>
            <person name="Guo X."/>
            <person name="Zheng S."/>
            <person name="Wang B."/>
            <person name="Yu K."/>
            <person name="Liang Q."/>
            <person name="Yang W."/>
            <person name="Lou X."/>
            <person name="Chen J."/>
            <person name="Feng M."/>
            <person name="Jian J."/>
            <person name="Zhang X."/>
            <person name="Luo G."/>
            <person name="Jiang Y."/>
            <person name="Liu J."/>
            <person name="Wang Z."/>
            <person name="Sha Y."/>
            <person name="Zhang B."/>
            <person name="Wu H."/>
            <person name="Tang D."/>
            <person name="Shen Q."/>
            <person name="Xue P."/>
            <person name="Zou S."/>
            <person name="Wang X."/>
            <person name="Liu X."/>
            <person name="Wang F."/>
            <person name="Yang Y."/>
            <person name="An X."/>
            <person name="Dong Z."/>
            <person name="Zhang K."/>
            <person name="Zhang X."/>
            <person name="Luo M.C."/>
            <person name="Dvorak J."/>
            <person name="Tong Y."/>
            <person name="Wang J."/>
            <person name="Yang H."/>
            <person name="Li Z."/>
            <person name="Wang D."/>
            <person name="Zhang A."/>
            <person name="Wang J."/>
        </authorList>
    </citation>
    <scope>NUCLEOTIDE SEQUENCE</scope>
</reference>
<evidence type="ECO:0000256" key="1">
    <source>
        <dbReference type="SAM" id="MobiDB-lite"/>
    </source>
</evidence>
<feature type="region of interest" description="Disordered" evidence="1">
    <location>
        <begin position="260"/>
        <end position="308"/>
    </location>
</feature>
<proteinExistence type="predicted"/>
<dbReference type="InterPro" id="IPR008469">
    <property type="entry name" value="DREPP"/>
</dbReference>
<organism evidence="2">
    <name type="scientific">Triticum urartu</name>
    <name type="common">Red wild einkorn</name>
    <name type="synonym">Crithodium urartu</name>
    <dbReference type="NCBI Taxonomy" id="4572"/>
    <lineage>
        <taxon>Eukaryota</taxon>
        <taxon>Viridiplantae</taxon>
        <taxon>Streptophyta</taxon>
        <taxon>Embryophyta</taxon>
        <taxon>Tracheophyta</taxon>
        <taxon>Spermatophyta</taxon>
        <taxon>Magnoliopsida</taxon>
        <taxon>Liliopsida</taxon>
        <taxon>Poales</taxon>
        <taxon>Poaceae</taxon>
        <taxon>BOP clade</taxon>
        <taxon>Pooideae</taxon>
        <taxon>Triticodae</taxon>
        <taxon>Triticeae</taxon>
        <taxon>Triticinae</taxon>
        <taxon>Triticum</taxon>
    </lineage>
</organism>
<evidence type="ECO:0000313" key="2">
    <source>
        <dbReference type="EMBL" id="EMS54120.1"/>
    </source>
</evidence>
<protein>
    <submittedName>
        <fullName evidence="2">Uncharacterized protein</fullName>
    </submittedName>
</protein>
<name>M7ZP50_TRIUA</name>
<dbReference type="PANTHER" id="PTHR38522">
    <property type="entry name" value="PLASMA MEMBRANE-ASSOCIATED CATION-BINDING PROTEIN 1"/>
    <property type="match status" value="1"/>
</dbReference>
<dbReference type="Pfam" id="PF05558">
    <property type="entry name" value="DREPP"/>
    <property type="match status" value="1"/>
</dbReference>
<accession>M7ZP50</accession>
<dbReference type="eggNOG" id="ENOG502RZAR">
    <property type="taxonomic scope" value="Eukaryota"/>
</dbReference>
<gene>
    <name evidence="2" type="ORF">TRIUR3_26766</name>
</gene>
<feature type="compositionally biased region" description="Low complexity" evidence="1">
    <location>
        <begin position="295"/>
        <end position="308"/>
    </location>
</feature>
<dbReference type="AlphaFoldDB" id="M7ZP50"/>
<dbReference type="GO" id="GO:0005886">
    <property type="term" value="C:plasma membrane"/>
    <property type="evidence" value="ECO:0007669"/>
    <property type="project" value="InterPro"/>
</dbReference>
<dbReference type="EMBL" id="KD185585">
    <property type="protein sequence ID" value="EMS54120.1"/>
    <property type="molecule type" value="Genomic_DNA"/>
</dbReference>
<feature type="compositionally biased region" description="Low complexity" evidence="1">
    <location>
        <begin position="268"/>
        <end position="277"/>
    </location>
</feature>
<dbReference type="PANTHER" id="PTHR38522:SF1">
    <property type="entry name" value="SALT STRESS ROOT PROTEIN RS1"/>
    <property type="match status" value="1"/>
</dbReference>
<sequence>MVKFVCIVVKVFWPGYPREPTVEILKVRDVIARQTFEGSYLGCIRKHIAATRATQTGGTHVISRRARPGQGGLSGQPIIYRSHGTVAHVLLPIDRLVITAVERKFLRIHLFRPQLPRLLHASSLKERKMTSVWKTKVLPGLNKIFDKDGKKAAAAEFLKSFNKEEIDKEIEDKKTELEPKVVEIIEASPPEIKGLIKDKKTSKIKKNSVAVTKFLDDLAKIDFPGAKLVSDAVAKSGTTPLSPAIVFILDKVAPFVPAPKEEPKVEPEVAAAAPAEETTTREVAVEEEKKEEAEPSAAPAEAAAPARAAGPPGGLAYTSILGALVNHGCAGMRLWCQVPTTANEESFVAPTELGGRFKGIWRDGVNSRGNKIPAVGQPRSGRVRYPEDAEFLNKDIFDFECMKCIRGPIPELRITETVGDREPRCIYITPTRSLPLEQEFCGATFTMRGPS</sequence>
<feature type="compositionally biased region" description="Basic and acidic residues" evidence="1">
    <location>
        <begin position="278"/>
        <end position="293"/>
    </location>
</feature>
<dbReference type="STRING" id="4572.M7ZP50"/>